<gene>
    <name evidence="7" type="ORF">PPROV_000161400</name>
</gene>
<keyword evidence="8" id="KW-1185">Reference proteome</keyword>
<feature type="region of interest" description="Disordered" evidence="6">
    <location>
        <begin position="149"/>
        <end position="237"/>
    </location>
</feature>
<feature type="region of interest" description="Disordered" evidence="6">
    <location>
        <begin position="826"/>
        <end position="873"/>
    </location>
</feature>
<evidence type="ECO:0000256" key="6">
    <source>
        <dbReference type="SAM" id="MobiDB-lite"/>
    </source>
</evidence>
<evidence type="ECO:0000256" key="2">
    <source>
        <dbReference type="ARBA" id="ARBA00022692"/>
    </source>
</evidence>
<dbReference type="Proteomes" id="UP000660262">
    <property type="component" value="Unassembled WGS sequence"/>
</dbReference>
<reference evidence="7" key="1">
    <citation type="submission" date="2020-10" db="EMBL/GenBank/DDBJ databases">
        <title>Unveiling of a novel bifunctional photoreceptor, Dualchrome1, isolated from a cosmopolitan green alga.</title>
        <authorList>
            <person name="Suzuki S."/>
            <person name="Kawachi M."/>
        </authorList>
    </citation>
    <scope>NUCLEOTIDE SEQUENCE</scope>
    <source>
        <strain evidence="7">NIES 2893</strain>
    </source>
</reference>
<feature type="region of interest" description="Disordered" evidence="6">
    <location>
        <begin position="578"/>
        <end position="609"/>
    </location>
</feature>
<feature type="compositionally biased region" description="Low complexity" evidence="6">
    <location>
        <begin position="149"/>
        <end position="176"/>
    </location>
</feature>
<keyword evidence="3" id="KW-1133">Transmembrane helix</keyword>
<feature type="compositionally biased region" description="Low complexity" evidence="6">
    <location>
        <begin position="228"/>
        <end position="237"/>
    </location>
</feature>
<keyword evidence="2" id="KW-0812">Transmembrane</keyword>
<protein>
    <recommendedName>
        <fullName evidence="9">Nuclear control of ATPase protein 2</fullName>
    </recommendedName>
</protein>
<evidence type="ECO:0008006" key="9">
    <source>
        <dbReference type="Google" id="ProtNLM"/>
    </source>
</evidence>
<keyword evidence="5" id="KW-0472">Membrane</keyword>
<dbReference type="PANTHER" id="PTHR28234:SF1">
    <property type="entry name" value="NUCLEAR CONTROL OF ATPASE PROTEIN 2"/>
    <property type="match status" value="1"/>
</dbReference>
<organism evidence="7 8">
    <name type="scientific">Pycnococcus provasolii</name>
    <dbReference type="NCBI Taxonomy" id="41880"/>
    <lineage>
        <taxon>Eukaryota</taxon>
        <taxon>Viridiplantae</taxon>
        <taxon>Chlorophyta</taxon>
        <taxon>Pseudoscourfieldiophyceae</taxon>
        <taxon>Pseudoscourfieldiales</taxon>
        <taxon>Pycnococcaceae</taxon>
        <taxon>Pycnococcus</taxon>
    </lineage>
</organism>
<feature type="compositionally biased region" description="Pro residues" evidence="6">
    <location>
        <begin position="859"/>
        <end position="870"/>
    </location>
</feature>
<feature type="compositionally biased region" description="Acidic residues" evidence="6">
    <location>
        <begin position="338"/>
        <end position="351"/>
    </location>
</feature>
<keyword evidence="4" id="KW-0496">Mitochondrion</keyword>
<feature type="region of interest" description="Disordered" evidence="6">
    <location>
        <begin position="518"/>
        <end position="537"/>
    </location>
</feature>
<evidence type="ECO:0000256" key="4">
    <source>
        <dbReference type="ARBA" id="ARBA00023128"/>
    </source>
</evidence>
<evidence type="ECO:0000256" key="3">
    <source>
        <dbReference type="ARBA" id="ARBA00022989"/>
    </source>
</evidence>
<feature type="compositionally biased region" description="Low complexity" evidence="6">
    <location>
        <begin position="832"/>
        <end position="858"/>
    </location>
</feature>
<feature type="compositionally biased region" description="Low complexity" evidence="6">
    <location>
        <begin position="201"/>
        <end position="217"/>
    </location>
</feature>
<dbReference type="GO" id="GO:0005741">
    <property type="term" value="C:mitochondrial outer membrane"/>
    <property type="evidence" value="ECO:0007669"/>
    <property type="project" value="TreeGrafter"/>
</dbReference>
<comment type="subcellular location">
    <subcellularLocation>
        <location evidence="1">Mitochondrion membrane</location>
        <topology evidence="1">Multi-pass membrane protein</topology>
    </subcellularLocation>
</comment>
<dbReference type="AlphaFoldDB" id="A0A830HBZ7"/>
<evidence type="ECO:0000313" key="7">
    <source>
        <dbReference type="EMBL" id="GHP02859.1"/>
    </source>
</evidence>
<evidence type="ECO:0000256" key="5">
    <source>
        <dbReference type="ARBA" id="ARBA00023136"/>
    </source>
</evidence>
<accession>A0A830HBZ7</accession>
<sequence length="1067" mass="112166">MASQQSRQAQHLSEADLSDSCDLSDLVGGDLVGGGGVYQHPFSGLLPREVLSSVSSDEQVVSSGDVAEPLDNSGVADNNSVGVFALDDIHESFPPSPYGSLAKESGVAPIHALSMGASALLPSSRSSVGLEDMYPVTREEARMELLHNWNNNNSSSSNNNNNNNNNITSSNSNNVSAVKDRRDAAPSKHALSMANTQMGLATTANPKPSTATPTKTKIVPPRSPLRPTANAFEATSTAATATTTTTRRVRANADAPRPSEIDALAVDAAAALAAHQRRSRRLVDRLGAVSDAVDFWEAAAHRTSGHRRLLILCRGPSALVHAAYHALHRRLSTHDTSGDGDEEMEDGGDDGAGEKPNRSRLTLSDLPWLLSTTGKLVGLVGREADETGRCGREVHRRAARLRMLRDALAWQLGEESAAAAAAVPAPERSPQEHLERLLVSLTRARHASRGVVDAATQAARESVQGDAGQFTPAHHIIAVTQVAQARGVLVPPTRPVATSWRSRFCGSLEMAVGRLFGAPNRSRSSSEPLSREKAQENDGAFAFRTRLSLTDSFAQSSEETVCSLCELWDAEADSARASAPAPALVPHSPGDETPEDDGKVDSTENLPAPPPLAVALHEARAAFALSEEAAEVAYALHAPPTRWQMYWIPLCVGAAWSASLALTLYARAGEVRQFYHFAVSATKGMFVEHIRDPLQEIYGEVLRSAGGAPARSDMATASNSASDSKYALERMLLSWAETNPVPKKSESKGLGMETTTGTSSKWLAENLESATSYVAETVGSATESVMAAAEVVTKSGSSSSTAGGDVATGATVANATGGSVGSGIGGGGSAVGGTSPHSVPHSAPSAAAPSGGSSSQAPSPKPPPSPPPPMDDIMDAMMAQYERELRNPVTSLFAGELPRMLLIQVQALKAEMEAALVSMDEVMASNRVTLAVSAMAPVGIGVITMAYGSRLLLRSLRITTDAAAGAKRARGRVRARLRAAEVSLVALGGRAAETYSPADAARLGMLTLAVHRLYGEVARAAAFGLVESQEEYSALREDIAMLADPNGDYRARLDCARRIGRLYAVAR</sequence>
<evidence type="ECO:0000313" key="8">
    <source>
        <dbReference type="Proteomes" id="UP000660262"/>
    </source>
</evidence>
<dbReference type="EMBL" id="BNJQ01000004">
    <property type="protein sequence ID" value="GHP02859.1"/>
    <property type="molecule type" value="Genomic_DNA"/>
</dbReference>
<proteinExistence type="predicted"/>
<dbReference type="InterPro" id="IPR013946">
    <property type="entry name" value="NCA2-like"/>
</dbReference>
<name>A0A830HBZ7_9CHLO</name>
<comment type="caution">
    <text evidence="7">The sequence shown here is derived from an EMBL/GenBank/DDBJ whole genome shotgun (WGS) entry which is preliminary data.</text>
</comment>
<feature type="region of interest" description="Disordered" evidence="6">
    <location>
        <begin position="332"/>
        <end position="359"/>
    </location>
</feature>
<dbReference type="PANTHER" id="PTHR28234">
    <property type="entry name" value="NUCLEAR CONTROL OF ATPASE PROTEIN 2"/>
    <property type="match status" value="1"/>
</dbReference>
<dbReference type="OrthoDB" id="413313at2759"/>
<evidence type="ECO:0000256" key="1">
    <source>
        <dbReference type="ARBA" id="ARBA00004225"/>
    </source>
</evidence>
<dbReference type="Pfam" id="PF08637">
    <property type="entry name" value="NCA2"/>
    <property type="match status" value="1"/>
</dbReference>